<dbReference type="InterPro" id="IPR051309">
    <property type="entry name" value="ABCF_ATPase"/>
</dbReference>
<dbReference type="InterPro" id="IPR003439">
    <property type="entry name" value="ABC_transporter-like_ATP-bd"/>
</dbReference>
<dbReference type="PROSITE" id="PS50893">
    <property type="entry name" value="ABC_TRANSPORTER_2"/>
    <property type="match status" value="2"/>
</dbReference>
<feature type="domain" description="ABC transporter" evidence="4">
    <location>
        <begin position="322"/>
        <end position="516"/>
    </location>
</feature>
<dbReference type="Gene3D" id="3.40.50.300">
    <property type="entry name" value="P-loop containing nucleotide triphosphate hydrolases"/>
    <property type="match status" value="2"/>
</dbReference>
<reference evidence="5 6" key="1">
    <citation type="submission" date="2017-05" db="EMBL/GenBank/DDBJ databases">
        <title>Vagococcus spp. assemblies.</title>
        <authorList>
            <person name="Gulvik C.A."/>
        </authorList>
    </citation>
    <scope>NUCLEOTIDE SEQUENCE [LARGE SCALE GENOMIC DNA]</scope>
    <source>
        <strain evidence="5 6">SS1714</strain>
    </source>
</reference>
<dbReference type="PANTHER" id="PTHR42855:SF2">
    <property type="entry name" value="DRUG RESISTANCE ABC TRANSPORTER,ATP-BINDING PROTEIN"/>
    <property type="match status" value="1"/>
</dbReference>
<dbReference type="PROSITE" id="PS00211">
    <property type="entry name" value="ABC_TRANSPORTER_1"/>
    <property type="match status" value="2"/>
</dbReference>
<evidence type="ECO:0000256" key="3">
    <source>
        <dbReference type="SAM" id="Coils"/>
    </source>
</evidence>
<dbReference type="InterPro" id="IPR032781">
    <property type="entry name" value="ABC_tran_Xtn"/>
</dbReference>
<dbReference type="PANTHER" id="PTHR42855">
    <property type="entry name" value="ABC TRANSPORTER ATP-BINDING SUBUNIT"/>
    <property type="match status" value="1"/>
</dbReference>
<keyword evidence="2 5" id="KW-0067">ATP-binding</keyword>
<comment type="caution">
    <text evidence="5">The sequence shown here is derived from an EMBL/GenBank/DDBJ whole genome shotgun (WGS) entry which is preliminary data.</text>
</comment>
<dbReference type="GO" id="GO:0016887">
    <property type="term" value="F:ATP hydrolysis activity"/>
    <property type="evidence" value="ECO:0007669"/>
    <property type="project" value="InterPro"/>
</dbReference>
<feature type="domain" description="ABC transporter" evidence="4">
    <location>
        <begin position="4"/>
        <end position="256"/>
    </location>
</feature>
<evidence type="ECO:0000256" key="1">
    <source>
        <dbReference type="ARBA" id="ARBA00022741"/>
    </source>
</evidence>
<sequence>MSILTITDLNYELPDKVLYKDSSLRLNKGEHLGLTGKNGAGKSTLLKMIQGEILPDEGQIVWQNNLRISYLEQQLTYNEGDTIFDYLKKAFSHLYEMNDKIQELYITYAENYDDALLEEIGQYQEALENNDFYNIETEIERVATGLGISALGLDREVEALSGGQRSKVSLAKLLLEKADVFLLDEPTNYLDVEHITWLSDYLNQLEDSYIVISHDRDFLNRVTNCICDIEFQTLTKYSGNFEAAMKQKEAQQEHLHREYEKQQKEIDKLENYIRKYKAGSRSTMAKSREKQLNRMERLTPLVSPKPGHFHFPYTASHGNLVVETKRLEIGYGKKALLPPINLLVQNGEKIAINGFNGIGKSTLLKTLIHEIPAINGEIELSKEAKISYFSQDLHWSNPHQSAFDWIKELYPKLNNKEVRRYLSRSGIVDDNVTKALDQLSGGEQTKVKLCGLTLKKSNFLILDEPTNHLDQGTKDGLKRALKDYEGTLIVVSHEPEFYDGLVEKVFDVENNQMKHV</sequence>
<organism evidence="5 6">
    <name type="scientific">Vagococcus carniphilus</name>
    <dbReference type="NCBI Taxonomy" id="218144"/>
    <lineage>
        <taxon>Bacteria</taxon>
        <taxon>Bacillati</taxon>
        <taxon>Bacillota</taxon>
        <taxon>Bacilli</taxon>
        <taxon>Lactobacillales</taxon>
        <taxon>Enterococcaceae</taxon>
        <taxon>Vagococcus</taxon>
    </lineage>
</organism>
<evidence type="ECO:0000256" key="2">
    <source>
        <dbReference type="ARBA" id="ARBA00022840"/>
    </source>
</evidence>
<protein>
    <submittedName>
        <fullName evidence="5">Multidrug ABC transporter ATP-binding protein</fullName>
    </submittedName>
</protein>
<keyword evidence="1" id="KW-0547">Nucleotide-binding</keyword>
<keyword evidence="3" id="KW-0175">Coiled coil</keyword>
<dbReference type="GeneID" id="95580290"/>
<dbReference type="EMBL" id="NGKB01000007">
    <property type="protein sequence ID" value="RSU14126.1"/>
    <property type="molecule type" value="Genomic_DNA"/>
</dbReference>
<gene>
    <name evidence="5" type="ORF">CBF28_08210</name>
</gene>
<dbReference type="Pfam" id="PF00005">
    <property type="entry name" value="ABC_tran"/>
    <property type="match status" value="2"/>
</dbReference>
<dbReference type="OrthoDB" id="9762369at2"/>
<dbReference type="GO" id="GO:0005524">
    <property type="term" value="F:ATP binding"/>
    <property type="evidence" value="ECO:0007669"/>
    <property type="project" value="UniProtKB-KW"/>
</dbReference>
<evidence type="ECO:0000313" key="5">
    <source>
        <dbReference type="EMBL" id="RSU14126.1"/>
    </source>
</evidence>
<dbReference type="RefSeq" id="WP_126793877.1">
    <property type="nucleotide sequence ID" value="NZ_CP060720.1"/>
</dbReference>
<dbReference type="SUPFAM" id="SSF52540">
    <property type="entry name" value="P-loop containing nucleoside triphosphate hydrolases"/>
    <property type="match status" value="2"/>
</dbReference>
<dbReference type="InterPro" id="IPR017871">
    <property type="entry name" value="ABC_transporter-like_CS"/>
</dbReference>
<proteinExistence type="predicted"/>
<name>A0A430B1D0_9ENTE</name>
<evidence type="ECO:0000259" key="4">
    <source>
        <dbReference type="PROSITE" id="PS50893"/>
    </source>
</evidence>
<dbReference type="AlphaFoldDB" id="A0A430B1D0"/>
<keyword evidence="6" id="KW-1185">Reference proteome</keyword>
<dbReference type="Pfam" id="PF12848">
    <property type="entry name" value="ABC_tran_Xtn"/>
    <property type="match status" value="1"/>
</dbReference>
<dbReference type="CDD" id="cd03221">
    <property type="entry name" value="ABCF_EF-3"/>
    <property type="match status" value="2"/>
</dbReference>
<dbReference type="SMART" id="SM00382">
    <property type="entry name" value="AAA"/>
    <property type="match status" value="2"/>
</dbReference>
<dbReference type="InterPro" id="IPR027417">
    <property type="entry name" value="P-loop_NTPase"/>
</dbReference>
<dbReference type="FunFam" id="3.40.50.300:FF:000011">
    <property type="entry name" value="Putative ABC transporter ATP-binding component"/>
    <property type="match status" value="1"/>
</dbReference>
<dbReference type="Proteomes" id="UP000288028">
    <property type="component" value="Unassembled WGS sequence"/>
</dbReference>
<dbReference type="InterPro" id="IPR003593">
    <property type="entry name" value="AAA+_ATPase"/>
</dbReference>
<feature type="coiled-coil region" evidence="3">
    <location>
        <begin position="245"/>
        <end position="279"/>
    </location>
</feature>
<evidence type="ECO:0000313" key="6">
    <source>
        <dbReference type="Proteomes" id="UP000288028"/>
    </source>
</evidence>
<accession>A0A430B1D0</accession>